<dbReference type="PANTHER" id="PTHR12941">
    <property type="entry name" value="ER MEMBRANE PROTEIN COMPLEX"/>
    <property type="match status" value="1"/>
</dbReference>
<dbReference type="Pfam" id="PF03665">
    <property type="entry name" value="UPF0172"/>
    <property type="match status" value="1"/>
</dbReference>
<accession>A0A7S2N5A7</accession>
<evidence type="ECO:0008006" key="2">
    <source>
        <dbReference type="Google" id="ProtNLM"/>
    </source>
</evidence>
<protein>
    <recommendedName>
        <fullName evidence="2">MPN domain-containing protein</fullName>
    </recommendedName>
</protein>
<organism evidence="1">
    <name type="scientific">Helicotheca tamesis</name>
    <dbReference type="NCBI Taxonomy" id="374047"/>
    <lineage>
        <taxon>Eukaryota</taxon>
        <taxon>Sar</taxon>
        <taxon>Stramenopiles</taxon>
        <taxon>Ochrophyta</taxon>
        <taxon>Bacillariophyta</taxon>
        <taxon>Mediophyceae</taxon>
        <taxon>Lithodesmiophycidae</taxon>
        <taxon>Lithodesmiales</taxon>
        <taxon>Lithodesmiaceae</taxon>
        <taxon>Helicotheca</taxon>
    </lineage>
</organism>
<reference evidence="1" key="1">
    <citation type="submission" date="2021-01" db="EMBL/GenBank/DDBJ databases">
        <authorList>
            <person name="Corre E."/>
            <person name="Pelletier E."/>
            <person name="Niang G."/>
            <person name="Scheremetjew M."/>
            <person name="Finn R."/>
            <person name="Kale V."/>
            <person name="Holt S."/>
            <person name="Cochrane G."/>
            <person name="Meng A."/>
            <person name="Brown T."/>
            <person name="Cohen L."/>
        </authorList>
    </citation>
    <scope>NUCLEOTIDE SEQUENCE</scope>
    <source>
        <strain evidence="1">CCMP826</strain>
    </source>
</reference>
<dbReference type="Gene3D" id="3.40.140.10">
    <property type="entry name" value="Cytidine Deaminase, domain 2"/>
    <property type="match status" value="1"/>
</dbReference>
<evidence type="ECO:0000313" key="1">
    <source>
        <dbReference type="EMBL" id="CAD9520300.1"/>
    </source>
</evidence>
<dbReference type="AlphaFoldDB" id="A0A7S2N5A7"/>
<proteinExistence type="predicted"/>
<sequence>MADSTSSTPGGKQQQKVSISTVAHAKMILHAACKATQQVHGILIGHFVGAAAANAAPTLVIEDVLPVCHEAPTKPIVDTSLRLAGSHCDSLSDSRVVGWYTANERLGGDERPGQAALRIAASIGARLLAEGAENPLPAHAEPVLIMIGNSALAEILGAENGCDASELPNALTVLGRDQRKHWLRRFPAECVVSDKDGKSFKTSIDAVRSAVSSSSGLALVPLYDFVDHMEGGTNATGERDWLINPNVARMVQN</sequence>
<dbReference type="PANTHER" id="PTHR12941:SF10">
    <property type="entry name" value="ER MEMBRANE PROTEIN COMPLEX SUBUNIT 8_9 HOMOLOG"/>
    <property type="match status" value="1"/>
</dbReference>
<name>A0A7S2N5A7_9STRA</name>
<dbReference type="EMBL" id="HBGV01020104">
    <property type="protein sequence ID" value="CAD9520300.1"/>
    <property type="molecule type" value="Transcribed_RNA"/>
</dbReference>
<dbReference type="InterPro" id="IPR005366">
    <property type="entry name" value="EMC8/9"/>
</dbReference>
<gene>
    <name evidence="1" type="ORF">HTAM1171_LOCUS12551</name>
</gene>
<dbReference type="GO" id="GO:0072546">
    <property type="term" value="C:EMC complex"/>
    <property type="evidence" value="ECO:0007669"/>
    <property type="project" value="InterPro"/>
</dbReference>